<dbReference type="InterPro" id="IPR000847">
    <property type="entry name" value="LysR_HTH_N"/>
</dbReference>
<proteinExistence type="inferred from homology"/>
<accession>A0A2W7IKV1</accession>
<keyword evidence="4" id="KW-0804">Transcription</keyword>
<evidence type="ECO:0000313" key="7">
    <source>
        <dbReference type="Proteomes" id="UP000249542"/>
    </source>
</evidence>
<dbReference type="FunFam" id="1.10.10.10:FF:000001">
    <property type="entry name" value="LysR family transcriptional regulator"/>
    <property type="match status" value="1"/>
</dbReference>
<dbReference type="GO" id="GO:0000976">
    <property type="term" value="F:transcription cis-regulatory region binding"/>
    <property type="evidence" value="ECO:0007669"/>
    <property type="project" value="TreeGrafter"/>
</dbReference>
<sequence length="296" mass="34254">MDFRLRVFTEVAKTLSFSQASKNLYLSQPAVSKHIKELEKQYEVKLFERQKNGITITPAGRDLVFYSEKILILYNETENHFLKLQDKLPKKVDIGASTTIAQYIVPPTLAELKKHYPDTQFSLTNDNSTQIERKIEKHLLSFALIEGNNHNPLLTYEKFLDDELVLVTRVKKEMPSTINLKDLCKLPLVIREEGSGTRSILETRLAEAGINKKDLNIDMVLGSTESIKSYLYATSSYAFVSIFSIFEDLKHQQLQVVDIKNFDMKRPLYFTSLQGERSLFINQIKKFFYTTHNNRL</sequence>
<keyword evidence="3 6" id="KW-0238">DNA-binding</keyword>
<name>A0A2W7IKV1_9FLAO</name>
<dbReference type="Gene3D" id="3.40.190.290">
    <property type="match status" value="1"/>
</dbReference>
<evidence type="ECO:0000256" key="4">
    <source>
        <dbReference type="ARBA" id="ARBA00023163"/>
    </source>
</evidence>
<gene>
    <name evidence="6" type="ORF">LX95_02315</name>
</gene>
<reference evidence="6 7" key="1">
    <citation type="submission" date="2018-06" db="EMBL/GenBank/DDBJ databases">
        <title>Genomic Encyclopedia of Archaeal and Bacterial Type Strains, Phase II (KMG-II): from individual species to whole genera.</title>
        <authorList>
            <person name="Goeker M."/>
        </authorList>
    </citation>
    <scope>NUCLEOTIDE SEQUENCE [LARGE SCALE GENOMIC DNA]</scope>
    <source>
        <strain evidence="6 7">DSM 15361</strain>
    </source>
</reference>
<evidence type="ECO:0000313" key="6">
    <source>
        <dbReference type="EMBL" id="PZW39173.1"/>
    </source>
</evidence>
<dbReference type="PROSITE" id="PS50931">
    <property type="entry name" value="HTH_LYSR"/>
    <property type="match status" value="1"/>
</dbReference>
<dbReference type="Proteomes" id="UP000249542">
    <property type="component" value="Unassembled WGS sequence"/>
</dbReference>
<dbReference type="Pfam" id="PF00126">
    <property type="entry name" value="HTH_1"/>
    <property type="match status" value="1"/>
</dbReference>
<feature type="domain" description="HTH lysR-type" evidence="5">
    <location>
        <begin position="1"/>
        <end position="57"/>
    </location>
</feature>
<evidence type="ECO:0000256" key="3">
    <source>
        <dbReference type="ARBA" id="ARBA00023125"/>
    </source>
</evidence>
<keyword evidence="2" id="KW-0805">Transcription regulation</keyword>
<dbReference type="SUPFAM" id="SSF46785">
    <property type="entry name" value="Winged helix' DNA-binding domain"/>
    <property type="match status" value="1"/>
</dbReference>
<evidence type="ECO:0000256" key="2">
    <source>
        <dbReference type="ARBA" id="ARBA00023015"/>
    </source>
</evidence>
<dbReference type="PRINTS" id="PR00039">
    <property type="entry name" value="HTHLYSR"/>
</dbReference>
<comment type="caution">
    <text evidence="6">The sequence shown here is derived from an EMBL/GenBank/DDBJ whole genome shotgun (WGS) entry which is preliminary data.</text>
</comment>
<keyword evidence="7" id="KW-1185">Reference proteome</keyword>
<dbReference type="InterPro" id="IPR036390">
    <property type="entry name" value="WH_DNA-bd_sf"/>
</dbReference>
<dbReference type="PANTHER" id="PTHR30126:SF39">
    <property type="entry name" value="HTH-TYPE TRANSCRIPTIONAL REGULATOR CYSL"/>
    <property type="match status" value="1"/>
</dbReference>
<comment type="similarity">
    <text evidence="1">Belongs to the LysR transcriptional regulatory family.</text>
</comment>
<protein>
    <submittedName>
        <fullName evidence="6">DNA-binding transcriptional LysR family regulator</fullName>
    </submittedName>
</protein>
<dbReference type="Pfam" id="PF03466">
    <property type="entry name" value="LysR_substrate"/>
    <property type="match status" value="1"/>
</dbReference>
<organism evidence="6 7">
    <name type="scientific">Mesonia algae</name>
    <dbReference type="NCBI Taxonomy" id="213248"/>
    <lineage>
        <taxon>Bacteria</taxon>
        <taxon>Pseudomonadati</taxon>
        <taxon>Bacteroidota</taxon>
        <taxon>Flavobacteriia</taxon>
        <taxon>Flavobacteriales</taxon>
        <taxon>Flavobacteriaceae</taxon>
        <taxon>Mesonia</taxon>
    </lineage>
</organism>
<dbReference type="Gene3D" id="1.10.10.10">
    <property type="entry name" value="Winged helix-like DNA-binding domain superfamily/Winged helix DNA-binding domain"/>
    <property type="match status" value="1"/>
</dbReference>
<dbReference type="RefSeq" id="WP_111541593.1">
    <property type="nucleotide sequence ID" value="NZ_QKYV01000006.1"/>
</dbReference>
<dbReference type="InterPro" id="IPR005119">
    <property type="entry name" value="LysR_subst-bd"/>
</dbReference>
<dbReference type="AlphaFoldDB" id="A0A2W7IKV1"/>
<dbReference type="InterPro" id="IPR036388">
    <property type="entry name" value="WH-like_DNA-bd_sf"/>
</dbReference>
<dbReference type="EMBL" id="QKYV01000006">
    <property type="protein sequence ID" value="PZW39173.1"/>
    <property type="molecule type" value="Genomic_DNA"/>
</dbReference>
<dbReference type="SUPFAM" id="SSF53850">
    <property type="entry name" value="Periplasmic binding protein-like II"/>
    <property type="match status" value="1"/>
</dbReference>
<dbReference type="PANTHER" id="PTHR30126">
    <property type="entry name" value="HTH-TYPE TRANSCRIPTIONAL REGULATOR"/>
    <property type="match status" value="1"/>
</dbReference>
<evidence type="ECO:0000259" key="5">
    <source>
        <dbReference type="PROSITE" id="PS50931"/>
    </source>
</evidence>
<dbReference type="GO" id="GO:0003700">
    <property type="term" value="F:DNA-binding transcription factor activity"/>
    <property type="evidence" value="ECO:0007669"/>
    <property type="project" value="InterPro"/>
</dbReference>
<evidence type="ECO:0000256" key="1">
    <source>
        <dbReference type="ARBA" id="ARBA00009437"/>
    </source>
</evidence>